<dbReference type="Gene3D" id="3.30.70.2450">
    <property type="match status" value="1"/>
</dbReference>
<evidence type="ECO:0000256" key="2">
    <source>
        <dbReference type="ARBA" id="ARBA00022827"/>
    </source>
</evidence>
<dbReference type="RefSeq" id="XP_064662213.1">
    <property type="nucleotide sequence ID" value="XM_064799458.1"/>
</dbReference>
<reference evidence="6 7" key="1">
    <citation type="submission" date="2023-08" db="EMBL/GenBank/DDBJ databases">
        <title>Black Yeasts Isolated from many extreme environments.</title>
        <authorList>
            <person name="Coleine C."/>
            <person name="Stajich J.E."/>
            <person name="Selbmann L."/>
        </authorList>
    </citation>
    <scope>NUCLEOTIDE SEQUENCE [LARGE SCALE GENOMIC DNA]</scope>
    <source>
        <strain evidence="6 7">CCFEE 5935</strain>
    </source>
</reference>
<keyword evidence="7" id="KW-1185">Reference proteome</keyword>
<accession>A0AAV9PLB8</accession>
<gene>
    <name evidence="6" type="ORF">LTR77_002199</name>
</gene>
<feature type="domain" description="FAD-binding" evidence="5">
    <location>
        <begin position="5"/>
        <end position="341"/>
    </location>
</feature>
<dbReference type="Gene3D" id="3.50.50.60">
    <property type="entry name" value="FAD/NAD(P)-binding domain"/>
    <property type="match status" value="1"/>
</dbReference>
<dbReference type="Proteomes" id="UP001337655">
    <property type="component" value="Unassembled WGS sequence"/>
</dbReference>
<dbReference type="PANTHER" id="PTHR43476">
    <property type="entry name" value="3-(3-HYDROXY-PHENYL)PROPIONATE/3-HYDROXYCINNAMIC ACID HYDROXYLASE"/>
    <property type="match status" value="1"/>
</dbReference>
<dbReference type="AlphaFoldDB" id="A0AAV9PLB8"/>
<dbReference type="PRINTS" id="PR00420">
    <property type="entry name" value="RNGMNOXGNASE"/>
</dbReference>
<evidence type="ECO:0000313" key="7">
    <source>
        <dbReference type="Proteomes" id="UP001337655"/>
    </source>
</evidence>
<comment type="caution">
    <text evidence="6">The sequence shown here is derived from an EMBL/GenBank/DDBJ whole genome shotgun (WGS) entry which is preliminary data.</text>
</comment>
<dbReference type="EMBL" id="JAVRRT010000003">
    <property type="protein sequence ID" value="KAK5173518.1"/>
    <property type="molecule type" value="Genomic_DNA"/>
</dbReference>
<evidence type="ECO:0000256" key="3">
    <source>
        <dbReference type="ARBA" id="ARBA00023002"/>
    </source>
</evidence>
<protein>
    <recommendedName>
        <fullName evidence="5">FAD-binding domain-containing protein</fullName>
    </recommendedName>
</protein>
<proteinExistence type="predicted"/>
<name>A0AAV9PLB8_9PEZI</name>
<dbReference type="PANTHER" id="PTHR43476:SF4">
    <property type="entry name" value="BLR0106 PROTEIN"/>
    <property type="match status" value="1"/>
</dbReference>
<dbReference type="GO" id="GO:0071949">
    <property type="term" value="F:FAD binding"/>
    <property type="evidence" value="ECO:0007669"/>
    <property type="project" value="InterPro"/>
</dbReference>
<dbReference type="GeneID" id="89923546"/>
<keyword evidence="2" id="KW-0274">FAD</keyword>
<dbReference type="InterPro" id="IPR002938">
    <property type="entry name" value="FAD-bd"/>
</dbReference>
<dbReference type="SUPFAM" id="SSF51905">
    <property type="entry name" value="FAD/NAD(P)-binding domain"/>
    <property type="match status" value="1"/>
</dbReference>
<evidence type="ECO:0000256" key="1">
    <source>
        <dbReference type="ARBA" id="ARBA00022630"/>
    </source>
</evidence>
<keyword evidence="4" id="KW-0520">NAD</keyword>
<evidence type="ECO:0000256" key="4">
    <source>
        <dbReference type="ARBA" id="ARBA00023027"/>
    </source>
</evidence>
<evidence type="ECO:0000259" key="5">
    <source>
        <dbReference type="Pfam" id="PF01494"/>
    </source>
</evidence>
<keyword evidence="3" id="KW-0560">Oxidoreductase</keyword>
<dbReference type="InterPro" id="IPR036188">
    <property type="entry name" value="FAD/NAD-bd_sf"/>
</dbReference>
<keyword evidence="1" id="KW-0285">Flavoprotein</keyword>
<evidence type="ECO:0000313" key="6">
    <source>
        <dbReference type="EMBL" id="KAK5173518.1"/>
    </source>
</evidence>
<dbReference type="GO" id="GO:0016491">
    <property type="term" value="F:oxidoreductase activity"/>
    <property type="evidence" value="ECO:0007669"/>
    <property type="project" value="UniProtKB-KW"/>
</dbReference>
<dbReference type="InterPro" id="IPR050631">
    <property type="entry name" value="PheA/TfdB_FAD_monoxygenase"/>
</dbReference>
<dbReference type="Pfam" id="PF01494">
    <property type="entry name" value="FAD_binding_3"/>
    <property type="match status" value="1"/>
</dbReference>
<sequence>MDTEAAAIVVGAGPVGLLVALRLARAGIHTTVLEALPAVENSPRAAVYQPVAVQELDRAGILGRCREIGTSSSKIAWRKVNGEVIVEMSRAVSAEEPYENLILGQHELAQVILEHFKECQSSRILFRHRVTAFEQDAEGVTLTVETPDGVRKFGTSYVVGADGGRSTVRQLCGDPFEGFTWPQQIVATNVVYPFDEHGYTTGNNIIDKDHYCIIAKLNESGLWRVSYGEPGGLSIEQLRERLPMKYEAIFPGPRPLEYDLKMFSPYRIHQRCAKSFRFGRILLAGDAAHICNPFGGLGLTGGLLDAGALGDALIATMRDGMSDAILDRYSQIRRDIFVNVVNPTTQANLRRLCENDPDTAGESDPLLKNIRHATDSDRQVIRGLQTMRTNLFPQL</sequence>
<organism evidence="6 7">
    <name type="scientific">Saxophila tyrrhenica</name>
    <dbReference type="NCBI Taxonomy" id="1690608"/>
    <lineage>
        <taxon>Eukaryota</taxon>
        <taxon>Fungi</taxon>
        <taxon>Dikarya</taxon>
        <taxon>Ascomycota</taxon>
        <taxon>Pezizomycotina</taxon>
        <taxon>Dothideomycetes</taxon>
        <taxon>Dothideomycetidae</taxon>
        <taxon>Mycosphaerellales</taxon>
        <taxon>Extremaceae</taxon>
        <taxon>Saxophila</taxon>
    </lineage>
</organism>